<gene>
    <name evidence="1" type="ORF">PGLA2088_LOCUS22126</name>
</gene>
<evidence type="ECO:0000313" key="1">
    <source>
        <dbReference type="EMBL" id="CAE8680812.1"/>
    </source>
</evidence>
<feature type="non-terminal residue" evidence="1">
    <location>
        <position position="1"/>
    </location>
</feature>
<organism evidence="1 2">
    <name type="scientific">Polarella glacialis</name>
    <name type="common">Dinoflagellate</name>
    <dbReference type="NCBI Taxonomy" id="89957"/>
    <lineage>
        <taxon>Eukaryota</taxon>
        <taxon>Sar</taxon>
        <taxon>Alveolata</taxon>
        <taxon>Dinophyceae</taxon>
        <taxon>Suessiales</taxon>
        <taxon>Suessiaceae</taxon>
        <taxon>Polarella</taxon>
    </lineage>
</organism>
<proteinExistence type="predicted"/>
<dbReference type="AlphaFoldDB" id="A0A813JMS5"/>
<dbReference type="Proteomes" id="UP000626109">
    <property type="component" value="Unassembled WGS sequence"/>
</dbReference>
<protein>
    <submittedName>
        <fullName evidence="1">Uncharacterized protein</fullName>
    </submittedName>
</protein>
<sequence>APAMSPRVSAWRRLGSGVAAAAALGCCSLPRLAKALEETEAPSAPAPLSDADRGLALLACRSAILRKWSSGFEEIGALVNSTLDAASAADGKSEAGMDYNKAARVLAERQMAACSQEVTVADVQAHKAGGLSEAAVERLLGGTALGFQLTEEEETLL</sequence>
<accession>A0A813JMS5</accession>
<name>A0A813JMS5_POLGL</name>
<comment type="caution">
    <text evidence="1">The sequence shown here is derived from an EMBL/GenBank/DDBJ whole genome shotgun (WGS) entry which is preliminary data.</text>
</comment>
<reference evidence="1" key="1">
    <citation type="submission" date="2021-02" db="EMBL/GenBank/DDBJ databases">
        <authorList>
            <person name="Dougan E. K."/>
            <person name="Rhodes N."/>
            <person name="Thang M."/>
            <person name="Chan C."/>
        </authorList>
    </citation>
    <scope>NUCLEOTIDE SEQUENCE</scope>
</reference>
<evidence type="ECO:0000313" key="2">
    <source>
        <dbReference type="Proteomes" id="UP000626109"/>
    </source>
</evidence>
<dbReference type="EMBL" id="CAJNNW010025898">
    <property type="protein sequence ID" value="CAE8680812.1"/>
    <property type="molecule type" value="Genomic_DNA"/>
</dbReference>